<dbReference type="Gene3D" id="3.40.50.2300">
    <property type="match status" value="1"/>
</dbReference>
<accession>A0A9N9S7F6</accession>
<organism evidence="9 10">
    <name type="scientific">Chironomus riparius</name>
    <dbReference type="NCBI Taxonomy" id="315576"/>
    <lineage>
        <taxon>Eukaryota</taxon>
        <taxon>Metazoa</taxon>
        <taxon>Ecdysozoa</taxon>
        <taxon>Arthropoda</taxon>
        <taxon>Hexapoda</taxon>
        <taxon>Insecta</taxon>
        <taxon>Pterygota</taxon>
        <taxon>Neoptera</taxon>
        <taxon>Endopterygota</taxon>
        <taxon>Diptera</taxon>
        <taxon>Nematocera</taxon>
        <taxon>Chironomoidea</taxon>
        <taxon>Chironomidae</taxon>
        <taxon>Chironominae</taxon>
        <taxon>Chironomus</taxon>
    </lineage>
</organism>
<evidence type="ECO:0000256" key="6">
    <source>
        <dbReference type="ARBA" id="ARBA00023180"/>
    </source>
</evidence>
<evidence type="ECO:0000313" key="10">
    <source>
        <dbReference type="Proteomes" id="UP001153620"/>
    </source>
</evidence>
<evidence type="ECO:0000256" key="3">
    <source>
        <dbReference type="ARBA" id="ARBA00022989"/>
    </source>
</evidence>
<evidence type="ECO:0000256" key="4">
    <source>
        <dbReference type="ARBA" id="ARBA00023136"/>
    </source>
</evidence>
<name>A0A9N9S7F6_9DIPT</name>
<keyword evidence="10" id="KW-1185">Reference proteome</keyword>
<reference evidence="9" key="1">
    <citation type="submission" date="2022-01" db="EMBL/GenBank/DDBJ databases">
        <authorList>
            <person name="King R."/>
        </authorList>
    </citation>
    <scope>NUCLEOTIDE SEQUENCE</scope>
</reference>
<gene>
    <name evidence="9" type="ORF">CHIRRI_LOCUS14492</name>
</gene>
<feature type="signal peptide" evidence="7">
    <location>
        <begin position="1"/>
        <end position="25"/>
    </location>
</feature>
<dbReference type="GO" id="GO:0004930">
    <property type="term" value="F:G protein-coupled receptor activity"/>
    <property type="evidence" value="ECO:0007669"/>
    <property type="project" value="InterPro"/>
</dbReference>
<reference evidence="9" key="2">
    <citation type="submission" date="2022-10" db="EMBL/GenBank/DDBJ databases">
        <authorList>
            <consortium name="ENA_rothamsted_submissions"/>
            <consortium name="culmorum"/>
            <person name="King R."/>
        </authorList>
    </citation>
    <scope>NUCLEOTIDE SEQUENCE</scope>
</reference>
<keyword evidence="2" id="KW-0812">Transmembrane</keyword>
<keyword evidence="6" id="KW-0325">Glycoprotein</keyword>
<dbReference type="OrthoDB" id="425344at2759"/>
<feature type="chain" id="PRO_5040156430" description="Receptor ligand binding region domain-containing protein" evidence="7">
    <location>
        <begin position="26"/>
        <end position="205"/>
    </location>
</feature>
<dbReference type="Proteomes" id="UP001153620">
    <property type="component" value="Chromosome 4"/>
</dbReference>
<dbReference type="EMBL" id="OU895880">
    <property type="protein sequence ID" value="CAG9811685.1"/>
    <property type="molecule type" value="Genomic_DNA"/>
</dbReference>
<evidence type="ECO:0000256" key="2">
    <source>
        <dbReference type="ARBA" id="ARBA00022692"/>
    </source>
</evidence>
<keyword evidence="5" id="KW-0675">Receptor</keyword>
<keyword evidence="3" id="KW-1133">Transmembrane helix</keyword>
<dbReference type="SUPFAM" id="SSF53822">
    <property type="entry name" value="Periplasmic binding protein-like I"/>
    <property type="match status" value="1"/>
</dbReference>
<dbReference type="PANTHER" id="PTHR24060">
    <property type="entry name" value="METABOTROPIC GLUTAMATE RECEPTOR"/>
    <property type="match status" value="1"/>
</dbReference>
<dbReference type="GO" id="GO:0016020">
    <property type="term" value="C:membrane"/>
    <property type="evidence" value="ECO:0007669"/>
    <property type="project" value="UniProtKB-SubCell"/>
</dbReference>
<protein>
    <recommendedName>
        <fullName evidence="8">Receptor ligand binding region domain-containing protein</fullName>
    </recommendedName>
</protein>
<dbReference type="PRINTS" id="PR00248">
    <property type="entry name" value="GPCRMGR"/>
</dbReference>
<dbReference type="InterPro" id="IPR028082">
    <property type="entry name" value="Peripla_BP_I"/>
</dbReference>
<dbReference type="AlphaFoldDB" id="A0A9N9S7F6"/>
<comment type="subcellular location">
    <subcellularLocation>
        <location evidence="1">Membrane</location>
        <topology evidence="1">Multi-pass membrane protein</topology>
    </subcellularLocation>
</comment>
<evidence type="ECO:0000256" key="1">
    <source>
        <dbReference type="ARBA" id="ARBA00004141"/>
    </source>
</evidence>
<keyword evidence="7" id="KW-0732">Signal</keyword>
<dbReference type="InterPro" id="IPR001828">
    <property type="entry name" value="ANF_lig-bd_rcpt"/>
</dbReference>
<proteinExistence type="predicted"/>
<keyword evidence="4" id="KW-0472">Membrane</keyword>
<evidence type="ECO:0000256" key="7">
    <source>
        <dbReference type="SAM" id="SignalP"/>
    </source>
</evidence>
<dbReference type="Pfam" id="PF01094">
    <property type="entry name" value="ANF_receptor"/>
    <property type="match status" value="1"/>
</dbReference>
<evidence type="ECO:0000313" key="9">
    <source>
        <dbReference type="EMBL" id="CAG9811685.1"/>
    </source>
</evidence>
<dbReference type="InterPro" id="IPR000337">
    <property type="entry name" value="GPCR_3"/>
</dbReference>
<sequence length="205" mass="23634">MMKTHKSFPVLLILASLTSLNEVHSYHNHNLEQLEFHHKSHLRHHHIRFNEFYTINDTNSALLSLKHGHYFYGRHKRKYFEEMSGEHIHWPNKQESVVEGDVILGGLMMVHEREDNATCGPIMPQGGIQALEAMLFTLDRINEMKLFGPDVKIGALILDDCDKDTYGLEMAVDFIKADYTSRTVSKNTKIQLLQSTFNEIHSSST</sequence>
<dbReference type="InterPro" id="IPR050726">
    <property type="entry name" value="mGluR"/>
</dbReference>
<evidence type="ECO:0000256" key="5">
    <source>
        <dbReference type="ARBA" id="ARBA00023170"/>
    </source>
</evidence>
<evidence type="ECO:0000259" key="8">
    <source>
        <dbReference type="Pfam" id="PF01094"/>
    </source>
</evidence>
<feature type="domain" description="Receptor ligand binding region" evidence="8">
    <location>
        <begin position="130"/>
        <end position="178"/>
    </location>
</feature>